<comment type="subcellular location">
    <subcellularLocation>
        <location evidence="1 4">Bacterial flagellum basal body</location>
    </subcellularLocation>
</comment>
<sequence length="104" mass="11106">MSVSFSNAINAYNSAARSVREGAAQPAEEAGQGSAFASLVKDSLREARDLGAKSEEIQMQAVNGQADMRDVVMAVANAEMALDTVVTIRDRVLSAYQEILKMPI</sequence>
<dbReference type="HAMAP" id="MF_00724">
    <property type="entry name" value="FliE"/>
    <property type="match status" value="1"/>
</dbReference>
<organism evidence="5 6">
    <name type="scientific">Caenispirillum bisanense</name>
    <dbReference type="NCBI Taxonomy" id="414052"/>
    <lineage>
        <taxon>Bacteria</taxon>
        <taxon>Pseudomonadati</taxon>
        <taxon>Pseudomonadota</taxon>
        <taxon>Alphaproteobacteria</taxon>
        <taxon>Rhodospirillales</taxon>
        <taxon>Novispirillaceae</taxon>
        <taxon>Caenispirillum</taxon>
    </lineage>
</organism>
<evidence type="ECO:0000313" key="5">
    <source>
        <dbReference type="EMBL" id="SOD89081.1"/>
    </source>
</evidence>
<proteinExistence type="inferred from homology"/>
<dbReference type="PRINTS" id="PR01006">
    <property type="entry name" value="FLGHOOKFLIE"/>
</dbReference>
<dbReference type="AlphaFoldDB" id="A0A286G0M1"/>
<keyword evidence="6" id="KW-1185">Reference proteome</keyword>
<evidence type="ECO:0000256" key="4">
    <source>
        <dbReference type="HAMAP-Rule" id="MF_00724"/>
    </source>
</evidence>
<keyword evidence="5" id="KW-0969">Cilium</keyword>
<dbReference type="RefSeq" id="WP_097277028.1">
    <property type="nucleotide sequence ID" value="NZ_OCNJ01000001.1"/>
</dbReference>
<dbReference type="PANTHER" id="PTHR34653:SF1">
    <property type="entry name" value="FLAGELLAR HOOK-BASAL BODY COMPLEX PROTEIN FLIE"/>
    <property type="match status" value="1"/>
</dbReference>
<protein>
    <recommendedName>
        <fullName evidence="4">Flagellar hook-basal body complex protein FliE</fullName>
    </recommendedName>
</protein>
<keyword evidence="5" id="KW-0282">Flagellum</keyword>
<gene>
    <name evidence="4" type="primary">fliE</name>
    <name evidence="5" type="ORF">SAMN05421508_101107</name>
</gene>
<evidence type="ECO:0000313" key="6">
    <source>
        <dbReference type="Proteomes" id="UP000219621"/>
    </source>
</evidence>
<evidence type="ECO:0000256" key="1">
    <source>
        <dbReference type="ARBA" id="ARBA00004117"/>
    </source>
</evidence>
<dbReference type="EMBL" id="OCNJ01000001">
    <property type="protein sequence ID" value="SOD89081.1"/>
    <property type="molecule type" value="Genomic_DNA"/>
</dbReference>
<evidence type="ECO:0000256" key="3">
    <source>
        <dbReference type="ARBA" id="ARBA00023143"/>
    </source>
</evidence>
<dbReference type="GO" id="GO:0005198">
    <property type="term" value="F:structural molecule activity"/>
    <property type="evidence" value="ECO:0007669"/>
    <property type="project" value="InterPro"/>
</dbReference>
<comment type="similarity">
    <text evidence="2 4">Belongs to the FliE family.</text>
</comment>
<dbReference type="Proteomes" id="UP000219621">
    <property type="component" value="Unassembled WGS sequence"/>
</dbReference>
<keyword evidence="3 4" id="KW-0975">Bacterial flagellum</keyword>
<name>A0A286G0M1_9PROT</name>
<dbReference type="GO" id="GO:0003774">
    <property type="term" value="F:cytoskeletal motor activity"/>
    <property type="evidence" value="ECO:0007669"/>
    <property type="project" value="InterPro"/>
</dbReference>
<accession>A0A286G0M1</accession>
<keyword evidence="5" id="KW-0966">Cell projection</keyword>
<dbReference type="PANTHER" id="PTHR34653">
    <property type="match status" value="1"/>
</dbReference>
<dbReference type="Pfam" id="PF02049">
    <property type="entry name" value="FliE"/>
    <property type="match status" value="1"/>
</dbReference>
<dbReference type="GO" id="GO:0009425">
    <property type="term" value="C:bacterial-type flagellum basal body"/>
    <property type="evidence" value="ECO:0007669"/>
    <property type="project" value="UniProtKB-SubCell"/>
</dbReference>
<evidence type="ECO:0000256" key="2">
    <source>
        <dbReference type="ARBA" id="ARBA00009272"/>
    </source>
</evidence>
<dbReference type="OrthoDB" id="8481852at2"/>
<reference evidence="5 6" key="1">
    <citation type="submission" date="2017-09" db="EMBL/GenBank/DDBJ databases">
        <authorList>
            <person name="Ehlers B."/>
            <person name="Leendertz F.H."/>
        </authorList>
    </citation>
    <scope>NUCLEOTIDE SEQUENCE [LARGE SCALE GENOMIC DNA]</scope>
    <source>
        <strain evidence="5 6">USBA 140</strain>
    </source>
</reference>
<dbReference type="GO" id="GO:0071973">
    <property type="term" value="P:bacterial-type flagellum-dependent cell motility"/>
    <property type="evidence" value="ECO:0007669"/>
    <property type="project" value="InterPro"/>
</dbReference>
<dbReference type="InterPro" id="IPR001624">
    <property type="entry name" value="FliE"/>
</dbReference>